<gene>
    <name evidence="3" type="ORF">CGSHiR3021_09670</name>
</gene>
<sequence>MNPTTEQVLSPGEIFRQTREALNLSLEDVAKEITLRPSILEQLENNEFIQKSTPAIFVKGYVRSYAKFLRLPDSVWENIVFAETEKNDLGKNARSTRAVNQYSSHNRWIGRLTAIVFVIVIGMTGLWWWQSYQQNTQERDDLVQSYVASTENNQPATALVTTEESNKTVPETAAPVSQPVEITNNLLPEIAQENSVSQPKNDEKSVSDIQSAVENPSISPTLPIAKGDLVIEILTNSSWISVKDNARHVLAQKEYKQGEILTFNGNEFSLIVGAPSNVRITYKGENYPLKVDGRVAKFKLSQP</sequence>
<dbReference type="Pfam" id="PF13464">
    <property type="entry name" value="RodZ_C"/>
    <property type="match status" value="1"/>
</dbReference>
<name>A4NVW3_HAEIF</name>
<dbReference type="PANTHER" id="PTHR34475:SF1">
    <property type="entry name" value="CYTOSKELETON PROTEIN RODZ"/>
    <property type="match status" value="1"/>
</dbReference>
<dbReference type="EMBL" id="AAZJ01000001">
    <property type="protein sequence ID" value="EDK14765.1"/>
    <property type="molecule type" value="Genomic_DNA"/>
</dbReference>
<dbReference type="Proteomes" id="UP000005596">
    <property type="component" value="Unassembled WGS sequence"/>
</dbReference>
<keyword evidence="1" id="KW-0472">Membrane</keyword>
<reference evidence="3 4" key="1">
    <citation type="journal article" date="2007" name="Genome Biol.">
        <title>Characterization and modeling of the Haemophilus influenzae core and supragenomes based on the complete genomic sequences of Rd and 12 clinical nontypeable strains.</title>
        <authorList>
            <person name="Hogg J.S."/>
            <person name="Hu F.Z."/>
            <person name="Janto B."/>
            <person name="Boissy R."/>
            <person name="Hayes J."/>
            <person name="Keefe R."/>
            <person name="Post J.C."/>
            <person name="Ehrlich G.D."/>
        </authorList>
    </citation>
    <scope>NUCLEOTIDE SEQUENCE [LARGE SCALE GENOMIC DNA]</scope>
    <source>
        <strain evidence="3 4">22.4-21</strain>
    </source>
</reference>
<feature type="transmembrane region" description="Helical" evidence="1">
    <location>
        <begin position="108"/>
        <end position="129"/>
    </location>
</feature>
<dbReference type="CDD" id="cd00093">
    <property type="entry name" value="HTH_XRE"/>
    <property type="match status" value="1"/>
</dbReference>
<dbReference type="Gene3D" id="1.10.260.40">
    <property type="entry name" value="lambda repressor-like DNA-binding domains"/>
    <property type="match status" value="1"/>
</dbReference>
<dbReference type="Pfam" id="PF13413">
    <property type="entry name" value="HTH_25"/>
    <property type="match status" value="1"/>
</dbReference>
<dbReference type="BioCyc" id="HINF375063:G119K-186-MONOMER"/>
<dbReference type="InterPro" id="IPR010982">
    <property type="entry name" value="Lambda_DNA-bd_dom_sf"/>
</dbReference>
<evidence type="ECO:0000259" key="2">
    <source>
        <dbReference type="Pfam" id="PF13464"/>
    </source>
</evidence>
<keyword evidence="1" id="KW-0812">Transmembrane</keyword>
<dbReference type="GO" id="GO:0003677">
    <property type="term" value="F:DNA binding"/>
    <property type="evidence" value="ECO:0007669"/>
    <property type="project" value="InterPro"/>
</dbReference>
<proteinExistence type="predicted"/>
<keyword evidence="1" id="KW-1133">Transmembrane helix</keyword>
<dbReference type="InterPro" id="IPR050400">
    <property type="entry name" value="Bact_Cytoskel_RodZ"/>
</dbReference>
<dbReference type="PANTHER" id="PTHR34475">
    <property type="match status" value="1"/>
</dbReference>
<feature type="domain" description="Cytoskeleton protein RodZ-like C-terminal" evidence="2">
    <location>
        <begin position="235"/>
        <end position="299"/>
    </location>
</feature>
<evidence type="ECO:0000256" key="1">
    <source>
        <dbReference type="SAM" id="Phobius"/>
    </source>
</evidence>
<dbReference type="SUPFAM" id="SSF47413">
    <property type="entry name" value="lambda repressor-like DNA-binding domains"/>
    <property type="match status" value="1"/>
</dbReference>
<dbReference type="InterPro" id="IPR001387">
    <property type="entry name" value="Cro/C1-type_HTH"/>
</dbReference>
<dbReference type="AlphaFoldDB" id="A4NVW3"/>
<evidence type="ECO:0000313" key="4">
    <source>
        <dbReference type="Proteomes" id="UP000005596"/>
    </source>
</evidence>
<protein>
    <recommendedName>
        <fullName evidence="2">Cytoskeleton protein RodZ-like C-terminal domain-containing protein</fullName>
    </recommendedName>
</protein>
<accession>A4NVW3</accession>
<evidence type="ECO:0000313" key="3">
    <source>
        <dbReference type="EMBL" id="EDK14765.1"/>
    </source>
</evidence>
<organism evidence="3 4">
    <name type="scientific">Haemophilus influenzae 22.4-21</name>
    <dbReference type="NCBI Taxonomy" id="375063"/>
    <lineage>
        <taxon>Bacteria</taxon>
        <taxon>Pseudomonadati</taxon>
        <taxon>Pseudomonadota</taxon>
        <taxon>Gammaproteobacteria</taxon>
        <taxon>Pasteurellales</taxon>
        <taxon>Pasteurellaceae</taxon>
        <taxon>Haemophilus</taxon>
    </lineage>
</organism>
<dbReference type="InterPro" id="IPR025194">
    <property type="entry name" value="RodZ-like_C"/>
</dbReference>